<name>A0AAD7R007_9TELE</name>
<proteinExistence type="predicted"/>
<evidence type="ECO:0000313" key="1">
    <source>
        <dbReference type="EMBL" id="KAJ8347431.1"/>
    </source>
</evidence>
<organism evidence="1 2">
    <name type="scientific">Aldrovandia affinis</name>
    <dbReference type="NCBI Taxonomy" id="143900"/>
    <lineage>
        <taxon>Eukaryota</taxon>
        <taxon>Metazoa</taxon>
        <taxon>Chordata</taxon>
        <taxon>Craniata</taxon>
        <taxon>Vertebrata</taxon>
        <taxon>Euteleostomi</taxon>
        <taxon>Actinopterygii</taxon>
        <taxon>Neopterygii</taxon>
        <taxon>Teleostei</taxon>
        <taxon>Notacanthiformes</taxon>
        <taxon>Halosauridae</taxon>
        <taxon>Aldrovandia</taxon>
    </lineage>
</organism>
<comment type="caution">
    <text evidence="1">The sequence shown here is derived from an EMBL/GenBank/DDBJ whole genome shotgun (WGS) entry which is preliminary data.</text>
</comment>
<sequence length="124" mass="13823">MAETRHISIFPECYFDPDAVVWRAVREIIQELAPPACHSSAQLVRGGGGHRHQLIPSTVMDDGVSMQYSHSAGKGMVSAGHRELLEQMGSPEALKVALRRKHNAFEQHHHHGDHCRHTKPSHTP</sequence>
<accession>A0AAD7R007</accession>
<gene>
    <name evidence="1" type="ORF">AAFF_G00204570</name>
</gene>
<reference evidence="1" key="1">
    <citation type="journal article" date="2023" name="Science">
        <title>Genome structures resolve the early diversification of teleost fishes.</title>
        <authorList>
            <person name="Parey E."/>
            <person name="Louis A."/>
            <person name="Montfort J."/>
            <person name="Bouchez O."/>
            <person name="Roques C."/>
            <person name="Iampietro C."/>
            <person name="Lluch J."/>
            <person name="Castinel A."/>
            <person name="Donnadieu C."/>
            <person name="Desvignes T."/>
            <person name="Floi Bucao C."/>
            <person name="Jouanno E."/>
            <person name="Wen M."/>
            <person name="Mejri S."/>
            <person name="Dirks R."/>
            <person name="Jansen H."/>
            <person name="Henkel C."/>
            <person name="Chen W.J."/>
            <person name="Zahm M."/>
            <person name="Cabau C."/>
            <person name="Klopp C."/>
            <person name="Thompson A.W."/>
            <person name="Robinson-Rechavi M."/>
            <person name="Braasch I."/>
            <person name="Lecointre G."/>
            <person name="Bobe J."/>
            <person name="Postlethwait J.H."/>
            <person name="Berthelot C."/>
            <person name="Roest Crollius H."/>
            <person name="Guiguen Y."/>
        </authorList>
    </citation>
    <scope>NUCLEOTIDE SEQUENCE</scope>
    <source>
        <strain evidence="1">NC1722</strain>
    </source>
</reference>
<dbReference type="EMBL" id="JAINUG010002705">
    <property type="protein sequence ID" value="KAJ8347431.1"/>
    <property type="molecule type" value="Genomic_DNA"/>
</dbReference>
<protein>
    <submittedName>
        <fullName evidence="1">Uncharacterized protein</fullName>
    </submittedName>
</protein>
<evidence type="ECO:0000313" key="2">
    <source>
        <dbReference type="Proteomes" id="UP001221898"/>
    </source>
</evidence>
<keyword evidence="2" id="KW-1185">Reference proteome</keyword>
<dbReference type="Proteomes" id="UP001221898">
    <property type="component" value="Unassembled WGS sequence"/>
</dbReference>
<dbReference type="AlphaFoldDB" id="A0AAD7R007"/>